<accession>A0A2T5C499</accession>
<evidence type="ECO:0000313" key="2">
    <source>
        <dbReference type="EMBL" id="PTN09623.1"/>
    </source>
</evidence>
<keyword evidence="3" id="KW-1185">Reference proteome</keyword>
<organism evidence="2 3">
    <name type="scientific">Mangrovibacterium marinum</name>
    <dbReference type="NCBI Taxonomy" id="1639118"/>
    <lineage>
        <taxon>Bacteria</taxon>
        <taxon>Pseudomonadati</taxon>
        <taxon>Bacteroidota</taxon>
        <taxon>Bacteroidia</taxon>
        <taxon>Marinilabiliales</taxon>
        <taxon>Prolixibacteraceae</taxon>
        <taxon>Mangrovibacterium</taxon>
    </lineage>
</organism>
<feature type="region of interest" description="Disordered" evidence="1">
    <location>
        <begin position="240"/>
        <end position="259"/>
    </location>
</feature>
<dbReference type="SUPFAM" id="SSF52540">
    <property type="entry name" value="P-loop containing nucleoside triphosphate hydrolases"/>
    <property type="match status" value="1"/>
</dbReference>
<comment type="caution">
    <text evidence="2">The sequence shown here is derived from an EMBL/GenBank/DDBJ whole genome shotgun (WGS) entry which is preliminary data.</text>
</comment>
<dbReference type="Proteomes" id="UP000243525">
    <property type="component" value="Unassembled WGS sequence"/>
</dbReference>
<feature type="compositionally biased region" description="Polar residues" evidence="1">
    <location>
        <begin position="242"/>
        <end position="253"/>
    </location>
</feature>
<dbReference type="EMBL" id="QAAD01000004">
    <property type="protein sequence ID" value="PTN09623.1"/>
    <property type="molecule type" value="Genomic_DNA"/>
</dbReference>
<protein>
    <submittedName>
        <fullName evidence="2">Protein ImuA</fullName>
    </submittedName>
</protein>
<gene>
    <name evidence="2" type="ORF">C8N47_104169</name>
</gene>
<dbReference type="AlphaFoldDB" id="A0A2T5C499"/>
<dbReference type="InterPro" id="IPR027417">
    <property type="entry name" value="P-loop_NTPase"/>
</dbReference>
<evidence type="ECO:0000313" key="3">
    <source>
        <dbReference type="Proteomes" id="UP000243525"/>
    </source>
</evidence>
<sequence length="259" mass="28410">MYDRISNKKDLIRQLKEQLLSMEGFSSGSVSRRLDFGLGPMNAAFPGGTFPIGSIHELVSPTEADAAAANGFLAGLLSTLMGQSGICLWISVGRKLFPPALKFFGIEPHRVIFVDVKLKKDGLWVMEQALKCTALSAVVAELREVSFAESRRLQLAVEDSRVTGFLHRIRPVSQATLACVSRWKISPQPSHSNGLPGVGFSRVQVELEKIRNGRPGSWQFEWRKGRFLFVPAKRPAALTAESAKNNLDSNKASTKMKAG</sequence>
<proteinExistence type="predicted"/>
<dbReference type="InterPro" id="IPR017026">
    <property type="entry name" value="ImuA"/>
</dbReference>
<dbReference type="Gene3D" id="3.40.50.300">
    <property type="entry name" value="P-loop containing nucleotide triphosphate hydrolases"/>
    <property type="match status" value="1"/>
</dbReference>
<dbReference type="OrthoDB" id="836928at2"/>
<reference evidence="2 3" key="1">
    <citation type="submission" date="2018-04" db="EMBL/GenBank/DDBJ databases">
        <title>Genomic Encyclopedia of Archaeal and Bacterial Type Strains, Phase II (KMG-II): from individual species to whole genera.</title>
        <authorList>
            <person name="Goeker M."/>
        </authorList>
    </citation>
    <scope>NUCLEOTIDE SEQUENCE [LARGE SCALE GENOMIC DNA]</scope>
    <source>
        <strain evidence="2 3">DSM 28823</strain>
    </source>
</reference>
<name>A0A2T5C499_9BACT</name>
<dbReference type="PIRSF" id="PIRSF034285">
    <property type="entry name" value="UCP034285"/>
    <property type="match status" value="1"/>
</dbReference>
<evidence type="ECO:0000256" key="1">
    <source>
        <dbReference type="SAM" id="MobiDB-lite"/>
    </source>
</evidence>